<comment type="caution">
    <text evidence="8">The sequence shown here is derived from an EMBL/GenBank/DDBJ whole genome shotgun (WGS) entry which is preliminary data.</text>
</comment>
<evidence type="ECO:0000256" key="4">
    <source>
        <dbReference type="ARBA" id="ARBA00022777"/>
    </source>
</evidence>
<evidence type="ECO:0000256" key="3">
    <source>
        <dbReference type="ARBA" id="ARBA00022741"/>
    </source>
</evidence>
<evidence type="ECO:0000313" key="9">
    <source>
        <dbReference type="Proteomes" id="UP000249324"/>
    </source>
</evidence>
<evidence type="ECO:0000259" key="7">
    <source>
        <dbReference type="Pfam" id="PF00294"/>
    </source>
</evidence>
<dbReference type="InterPro" id="IPR002173">
    <property type="entry name" value="Carboh/pur_kinase_PfkB_CS"/>
</dbReference>
<dbReference type="PIRSF" id="PIRSF000535">
    <property type="entry name" value="1PFK/6PFK/LacC"/>
    <property type="match status" value="1"/>
</dbReference>
<dbReference type="InterPro" id="IPR017583">
    <property type="entry name" value="Tagatose/fructose_Pkinase"/>
</dbReference>
<keyword evidence="2 6" id="KW-0808">Transferase</keyword>
<dbReference type="EMBL" id="QGUI02000104">
    <property type="protein sequence ID" value="MFO7192502.1"/>
    <property type="molecule type" value="Genomic_DNA"/>
</dbReference>
<feature type="domain" description="Carbohydrate kinase PfkB" evidence="7">
    <location>
        <begin position="20"/>
        <end position="282"/>
    </location>
</feature>
<evidence type="ECO:0000313" key="8">
    <source>
        <dbReference type="EMBL" id="MFO7192502.1"/>
    </source>
</evidence>
<keyword evidence="3" id="KW-0547">Nucleotide-binding</keyword>
<evidence type="ECO:0000256" key="1">
    <source>
        <dbReference type="ARBA" id="ARBA00010688"/>
    </source>
</evidence>
<dbReference type="NCBIfam" id="TIGR03168">
    <property type="entry name" value="1-PFK"/>
    <property type="match status" value="1"/>
</dbReference>
<comment type="similarity">
    <text evidence="1">Belongs to the carbohydrate kinase PfkB family.</text>
</comment>
<dbReference type="InterPro" id="IPR029056">
    <property type="entry name" value="Ribokinase-like"/>
</dbReference>
<dbReference type="InterPro" id="IPR011611">
    <property type="entry name" value="PfkB_dom"/>
</dbReference>
<protein>
    <submittedName>
        <fullName evidence="8">1-phosphofructokinase family hexose kinase</fullName>
    </submittedName>
</protein>
<dbReference type="CDD" id="cd01164">
    <property type="entry name" value="FruK_PfkB_like"/>
    <property type="match status" value="1"/>
</dbReference>
<keyword evidence="4" id="KW-0418">Kinase</keyword>
<accession>A0ABD6FEK8</accession>
<name>A0ABD6FEK8_9PSEU</name>
<evidence type="ECO:0000256" key="2">
    <source>
        <dbReference type="ARBA" id="ARBA00022679"/>
    </source>
</evidence>
<evidence type="ECO:0000256" key="5">
    <source>
        <dbReference type="ARBA" id="ARBA00022840"/>
    </source>
</evidence>
<keyword evidence="5" id="KW-0067">ATP-binding</keyword>
<dbReference type="SUPFAM" id="SSF53613">
    <property type="entry name" value="Ribokinase-like"/>
    <property type="match status" value="1"/>
</dbReference>
<gene>
    <name evidence="8" type="ORF">DIU77_009705</name>
</gene>
<dbReference type="Pfam" id="PF00294">
    <property type="entry name" value="PfkB"/>
    <property type="match status" value="1"/>
</dbReference>
<dbReference type="GO" id="GO:0016301">
    <property type="term" value="F:kinase activity"/>
    <property type="evidence" value="ECO:0007669"/>
    <property type="project" value="UniProtKB-KW"/>
</dbReference>
<evidence type="ECO:0000256" key="6">
    <source>
        <dbReference type="PIRNR" id="PIRNR000535"/>
    </source>
</evidence>
<dbReference type="PROSITE" id="PS00584">
    <property type="entry name" value="PFKB_KINASES_2"/>
    <property type="match status" value="1"/>
</dbReference>
<dbReference type="AlphaFoldDB" id="A0ABD6FEK8"/>
<dbReference type="PANTHER" id="PTHR46566:SF5">
    <property type="entry name" value="1-PHOSPHOFRUCTOKINASE"/>
    <property type="match status" value="1"/>
</dbReference>
<sequence length="307" mass="31106">MAVILTVTPNTAWDVTYWVDELVRHASARVRSIDARAGGKGVNVARVLHAAGHDVLACGFVGGVTGEQIRAELRSAGLPEAMTPIAGESRKTVTVVDSDATVLLEPGPTVTAEEWSALVTGYRRHLADAAVVVLSGSLPPGVPPDGYAELGRLAADAGVPVVLDSSGDALRHGLRGRPAVVKPNSAELATVASGDPRTAAAAMREAGAGDVVVSLGADGLLAVTGEGVWRAVAEPVQGNPTGAGDAVVAALAVGLATGRPWPERLAEAAAMGGAAVAAPLAGDVDKDTYHRLRAAVSVRKVEETSCH</sequence>
<proteinExistence type="inferred from homology"/>
<dbReference type="GO" id="GO:0005524">
    <property type="term" value="F:ATP binding"/>
    <property type="evidence" value="ECO:0007669"/>
    <property type="project" value="UniProtKB-KW"/>
</dbReference>
<dbReference type="PANTHER" id="PTHR46566">
    <property type="entry name" value="1-PHOSPHOFRUCTOKINASE-RELATED"/>
    <property type="match status" value="1"/>
</dbReference>
<organism evidence="8 9">
    <name type="scientific">Thermocrispum agreste</name>
    <dbReference type="NCBI Taxonomy" id="37925"/>
    <lineage>
        <taxon>Bacteria</taxon>
        <taxon>Bacillati</taxon>
        <taxon>Actinomycetota</taxon>
        <taxon>Actinomycetes</taxon>
        <taxon>Pseudonocardiales</taxon>
        <taxon>Pseudonocardiaceae</taxon>
        <taxon>Thermocrispum</taxon>
    </lineage>
</organism>
<dbReference type="Proteomes" id="UP000249324">
    <property type="component" value="Unassembled WGS sequence"/>
</dbReference>
<reference evidence="8 9" key="1">
    <citation type="journal article" date="2021" name="BMC Genomics">
        <title>Genome-resolved metagenome and metatranscriptome analyses of thermophilic composting reveal key bacterial players and their metabolic interactions.</title>
        <authorList>
            <person name="Braga L.P.P."/>
            <person name="Pereira R.V."/>
            <person name="Martins L.F."/>
            <person name="Moura L.M.S."/>
            <person name="Sanchez F.B."/>
            <person name="Patane J.S.L."/>
            <person name="da Silva A.M."/>
            <person name="Setubal J.C."/>
        </authorList>
    </citation>
    <scope>NUCLEOTIDE SEQUENCE [LARGE SCALE GENOMIC DNA]</scope>
    <source>
        <strain evidence="8">ZC4RG45</strain>
    </source>
</reference>
<dbReference type="Gene3D" id="3.40.1190.20">
    <property type="match status" value="1"/>
</dbReference>